<accession>A0A091B5Y9</accession>
<dbReference type="Pfam" id="PF03922">
    <property type="entry name" value="OmpW"/>
    <property type="match status" value="1"/>
</dbReference>
<dbReference type="AlphaFoldDB" id="A0A091B5Y9"/>
<evidence type="ECO:0000313" key="3">
    <source>
        <dbReference type="Proteomes" id="UP000029393"/>
    </source>
</evidence>
<keyword evidence="1" id="KW-0732">Signal</keyword>
<gene>
    <name evidence="2" type="ORF">N787_06295</name>
</gene>
<dbReference type="STRING" id="1384056.N787_06295"/>
<dbReference type="Gene3D" id="2.40.160.20">
    <property type="match status" value="1"/>
</dbReference>
<organism evidence="2 3">
    <name type="scientific">Arenimonas metalli CF5-1</name>
    <dbReference type="NCBI Taxonomy" id="1384056"/>
    <lineage>
        <taxon>Bacteria</taxon>
        <taxon>Pseudomonadati</taxon>
        <taxon>Pseudomonadota</taxon>
        <taxon>Gammaproteobacteria</taxon>
        <taxon>Lysobacterales</taxon>
        <taxon>Lysobacteraceae</taxon>
        <taxon>Arenimonas</taxon>
    </lineage>
</organism>
<dbReference type="PANTHER" id="PTHR36920">
    <property type="match status" value="1"/>
</dbReference>
<dbReference type="eggNOG" id="COG3047">
    <property type="taxonomic scope" value="Bacteria"/>
</dbReference>
<dbReference type="SUPFAM" id="SSF56925">
    <property type="entry name" value="OMPA-like"/>
    <property type="match status" value="1"/>
</dbReference>
<dbReference type="PANTHER" id="PTHR36920:SF1">
    <property type="entry name" value="OUTER MEMBRANE PROTEIN W"/>
    <property type="match status" value="1"/>
</dbReference>
<comment type="caution">
    <text evidence="2">The sequence shown here is derived from an EMBL/GenBank/DDBJ whole genome shotgun (WGS) entry which is preliminary data.</text>
</comment>
<dbReference type="GO" id="GO:0019867">
    <property type="term" value="C:outer membrane"/>
    <property type="evidence" value="ECO:0007669"/>
    <property type="project" value="InterPro"/>
</dbReference>
<reference evidence="2 3" key="1">
    <citation type="submission" date="2013-09" db="EMBL/GenBank/DDBJ databases">
        <title>Genome sequencing of Arenimonas metalli.</title>
        <authorList>
            <person name="Chen F."/>
            <person name="Wang G."/>
        </authorList>
    </citation>
    <scope>NUCLEOTIDE SEQUENCE [LARGE SCALE GENOMIC DNA]</scope>
    <source>
        <strain evidence="2 3">CF5-1</strain>
    </source>
</reference>
<evidence type="ECO:0000256" key="1">
    <source>
        <dbReference type="SAM" id="SignalP"/>
    </source>
</evidence>
<name>A0A091B5Y9_9GAMM</name>
<dbReference type="EMBL" id="AVCK01000003">
    <property type="protein sequence ID" value="KFN48043.1"/>
    <property type="molecule type" value="Genomic_DNA"/>
</dbReference>
<dbReference type="OrthoDB" id="9807574at2"/>
<dbReference type="PATRIC" id="fig|1384056.3.peg.134"/>
<proteinExistence type="predicted"/>
<dbReference type="InterPro" id="IPR005618">
    <property type="entry name" value="OMPW"/>
</dbReference>
<evidence type="ECO:0000313" key="2">
    <source>
        <dbReference type="EMBL" id="KFN48043.1"/>
    </source>
</evidence>
<keyword evidence="3" id="KW-1185">Reference proteome</keyword>
<dbReference type="GO" id="GO:0055085">
    <property type="term" value="P:transmembrane transport"/>
    <property type="evidence" value="ECO:0007669"/>
    <property type="project" value="TreeGrafter"/>
</dbReference>
<dbReference type="InterPro" id="IPR011250">
    <property type="entry name" value="OMP/PagP_B-barrel"/>
</dbReference>
<feature type="chain" id="PRO_5001871293" description="Outer membrane protein beta-barrel domain-containing protein" evidence="1">
    <location>
        <begin position="23"/>
        <end position="203"/>
    </location>
</feature>
<dbReference type="Proteomes" id="UP000029393">
    <property type="component" value="Unassembled WGS sequence"/>
</dbReference>
<feature type="signal peptide" evidence="1">
    <location>
        <begin position="1"/>
        <end position="22"/>
    </location>
</feature>
<evidence type="ECO:0008006" key="4">
    <source>
        <dbReference type="Google" id="ProtNLM"/>
    </source>
</evidence>
<sequence>MPRIALIALALGGALAATGANAQSFTATLGYQNTDPKSDNGTLAGARASVNDDWSLTGSFAYGFNDNFSVELWSGLTAFEHEVSLAGLGTVATVEHRPTTLSLNYHFNTDGQFRPFIGAGYGVVNVSGEQSRGALAGLGIDGDNANGLSLTLGADVYFNDNFFVRADVRKLDFDTEVTVETLGNVGTAEVDPLVYGISAGFRF</sequence>
<dbReference type="RefSeq" id="WP_034210036.1">
    <property type="nucleotide sequence ID" value="NZ_AVCK01000003.1"/>
</dbReference>
<protein>
    <recommendedName>
        <fullName evidence="4">Outer membrane protein beta-barrel domain-containing protein</fullName>
    </recommendedName>
</protein>